<evidence type="ECO:0000259" key="10">
    <source>
        <dbReference type="PROSITE" id="PS50853"/>
    </source>
</evidence>
<evidence type="ECO:0000256" key="9">
    <source>
        <dbReference type="SAM" id="SignalP"/>
    </source>
</evidence>
<keyword evidence="4 8" id="KW-1133">Transmembrane helix</keyword>
<evidence type="ECO:0000256" key="4">
    <source>
        <dbReference type="ARBA" id="ARBA00022989"/>
    </source>
</evidence>
<evidence type="ECO:0000256" key="2">
    <source>
        <dbReference type="ARBA" id="ARBA00022692"/>
    </source>
</evidence>
<reference evidence="11" key="1">
    <citation type="submission" date="2021-05" db="EMBL/GenBank/DDBJ databases">
        <authorList>
            <person name="Tigano A."/>
        </authorList>
    </citation>
    <scope>NUCLEOTIDE SEQUENCE</scope>
</reference>
<feature type="signal peptide" evidence="9">
    <location>
        <begin position="1"/>
        <end position="25"/>
    </location>
</feature>
<dbReference type="Proteomes" id="UP000677803">
    <property type="component" value="Unassembled WGS sequence"/>
</dbReference>
<keyword evidence="6" id="KW-0675">Receptor</keyword>
<dbReference type="PANTHER" id="PTHR23037">
    <property type="entry name" value="CYTOKINE RECEPTOR"/>
    <property type="match status" value="1"/>
</dbReference>
<dbReference type="EMBL" id="CAJRST010004446">
    <property type="protein sequence ID" value="CAG5874559.1"/>
    <property type="molecule type" value="Genomic_DNA"/>
</dbReference>
<dbReference type="InterPro" id="IPR036116">
    <property type="entry name" value="FN3_sf"/>
</dbReference>
<proteinExistence type="predicted"/>
<feature type="transmembrane region" description="Helical" evidence="8">
    <location>
        <begin position="349"/>
        <end position="373"/>
    </location>
</feature>
<keyword evidence="2 8" id="KW-0812">Transmembrane</keyword>
<evidence type="ECO:0000313" key="12">
    <source>
        <dbReference type="Proteomes" id="UP000677803"/>
    </source>
</evidence>
<dbReference type="Pfam" id="PF09240">
    <property type="entry name" value="IL6Ra-bind"/>
    <property type="match status" value="1"/>
</dbReference>
<name>A0A8S4AJ86_9TELE</name>
<evidence type="ECO:0000256" key="6">
    <source>
        <dbReference type="ARBA" id="ARBA00023170"/>
    </source>
</evidence>
<keyword evidence="3 9" id="KW-0732">Signal</keyword>
<gene>
    <name evidence="11" type="ORF">MMEN_LOCUS5249</name>
</gene>
<comment type="caution">
    <text evidence="11">The sequence shown here is derived from an EMBL/GenBank/DDBJ whole genome shotgun (WGS) entry which is preliminary data.</text>
</comment>
<dbReference type="Gene3D" id="2.60.40.10">
    <property type="entry name" value="Immunoglobulins"/>
    <property type="match status" value="3"/>
</dbReference>
<dbReference type="OrthoDB" id="9826641at2759"/>
<dbReference type="GO" id="GO:0004896">
    <property type="term" value="F:cytokine receptor activity"/>
    <property type="evidence" value="ECO:0007669"/>
    <property type="project" value="TreeGrafter"/>
</dbReference>
<evidence type="ECO:0000256" key="1">
    <source>
        <dbReference type="ARBA" id="ARBA00004479"/>
    </source>
</evidence>
<feature type="domain" description="Fibronectin type-III" evidence="10">
    <location>
        <begin position="239"/>
        <end position="336"/>
    </location>
</feature>
<evidence type="ECO:0000256" key="5">
    <source>
        <dbReference type="ARBA" id="ARBA00023136"/>
    </source>
</evidence>
<dbReference type="AlphaFoldDB" id="A0A8S4AJ86"/>
<accession>A0A8S4AJ86</accession>
<keyword evidence="7" id="KW-0325">Glycoprotein</keyword>
<organism evidence="11 12">
    <name type="scientific">Menidia menidia</name>
    <name type="common">Atlantic silverside</name>
    <dbReference type="NCBI Taxonomy" id="238744"/>
    <lineage>
        <taxon>Eukaryota</taxon>
        <taxon>Metazoa</taxon>
        <taxon>Chordata</taxon>
        <taxon>Craniata</taxon>
        <taxon>Vertebrata</taxon>
        <taxon>Euteleostomi</taxon>
        <taxon>Actinopterygii</taxon>
        <taxon>Neopterygii</taxon>
        <taxon>Teleostei</taxon>
        <taxon>Neoteleostei</taxon>
        <taxon>Acanthomorphata</taxon>
        <taxon>Ovalentaria</taxon>
        <taxon>Atherinomorphae</taxon>
        <taxon>Atheriniformes</taxon>
        <taxon>Atherinopsidae</taxon>
        <taxon>Menidiinae</taxon>
        <taxon>Menidia</taxon>
    </lineage>
</organism>
<keyword evidence="12" id="KW-1185">Reference proteome</keyword>
<dbReference type="InterPro" id="IPR015321">
    <property type="entry name" value="TypeI_recpt_CBD"/>
</dbReference>
<evidence type="ECO:0000313" key="11">
    <source>
        <dbReference type="EMBL" id="CAG5874559.1"/>
    </source>
</evidence>
<dbReference type="InterPro" id="IPR003961">
    <property type="entry name" value="FN3_dom"/>
</dbReference>
<evidence type="ECO:0000256" key="8">
    <source>
        <dbReference type="SAM" id="Phobius"/>
    </source>
</evidence>
<feature type="chain" id="PRO_5035756943" evidence="9">
    <location>
        <begin position="26"/>
        <end position="413"/>
    </location>
</feature>
<protein>
    <submittedName>
        <fullName evidence="11">(Atlantic silverside) hypothetical protein</fullName>
    </submittedName>
</protein>
<dbReference type="PROSITE" id="PS50853">
    <property type="entry name" value="FN3"/>
    <property type="match status" value="1"/>
</dbReference>
<dbReference type="GO" id="GO:0009897">
    <property type="term" value="C:external side of plasma membrane"/>
    <property type="evidence" value="ECO:0007669"/>
    <property type="project" value="TreeGrafter"/>
</dbReference>
<evidence type="ECO:0000256" key="7">
    <source>
        <dbReference type="ARBA" id="ARBA00023180"/>
    </source>
</evidence>
<keyword evidence="5 8" id="KW-0472">Membrane</keyword>
<evidence type="ECO:0000256" key="3">
    <source>
        <dbReference type="ARBA" id="ARBA00022729"/>
    </source>
</evidence>
<dbReference type="SUPFAM" id="SSF49265">
    <property type="entry name" value="Fibronectin type III"/>
    <property type="match status" value="2"/>
</dbReference>
<dbReference type="PANTHER" id="PTHR23037:SF45">
    <property type="entry name" value="INTERLEUKIN 13 RECEPTOR SUBUNIT ALPHA 2"/>
    <property type="match status" value="1"/>
</dbReference>
<dbReference type="InterPro" id="IPR013783">
    <property type="entry name" value="Ig-like_fold"/>
</dbReference>
<comment type="subcellular location">
    <subcellularLocation>
        <location evidence="1">Membrane</location>
        <topology evidence="1">Single-pass type I membrane protein</topology>
    </subcellularLocation>
</comment>
<sequence length="413" mass="46871">MAKTRTFRSCIWILLFITWRESLLCNGLEVLPPKDISVFDPGRLGFLEITWSTARSSINMTKCSVMYHLEYYNTYRDRWDAVRTVARSYSAQFNLMEDIKVRVYTLLNGPCTNNTMIKSKTYTEMIQKPPGTGIQDTGVQDLNCLFYNMEHMLCEWKRSKKTPATSQHHLYFWHKNLEHAVECPKYIMSGGVRSGCNLTENPLPLFKDINFCVNGTSHEGDLRPTCITVQMQNHVKAAATQNLHLQAGPDKQLELHWEDPVGKVPGHCLEWEVEQSQEGADGTISLRQITTKDTKLTIAPSPDTGTNCFRVRSEMIKYCADEGIWSDWSPQACYPVLNKMFTTPEPGQVLVPVAIAIAIVSLLVLSLCVWLAVRMRISSGEKKLFSLLSALFSRNHAHREACEGKETCPHTVI</sequence>